<comment type="similarity">
    <text evidence="1">Belongs to the aspartate-semialdehyde dehydrogenase family.</text>
</comment>
<dbReference type="GO" id="GO:0016620">
    <property type="term" value="F:oxidoreductase activity, acting on the aldehyde or oxo group of donors, NAD or NADP as acceptor"/>
    <property type="evidence" value="ECO:0007669"/>
    <property type="project" value="InterPro"/>
</dbReference>
<dbReference type="CDD" id="cd18129">
    <property type="entry name" value="ASADH_C_USG1_like"/>
    <property type="match status" value="1"/>
</dbReference>
<dbReference type="PANTHER" id="PTHR46278:SF2">
    <property type="entry name" value="ASPARTATE-SEMIALDEHYDE DEHYDROGENASE"/>
    <property type="match status" value="1"/>
</dbReference>
<name>A0A1H3ZKH8_9GAMM</name>
<dbReference type="SUPFAM" id="SSF51735">
    <property type="entry name" value="NAD(P)-binding Rossmann-fold domains"/>
    <property type="match status" value="1"/>
</dbReference>
<dbReference type="RefSeq" id="WP_091823099.1">
    <property type="nucleotide sequence ID" value="NZ_FNRJ01000002.1"/>
</dbReference>
<dbReference type="STRING" id="1122198.SAMN02745729_10270"/>
<feature type="domain" description="Semialdehyde dehydrogenase NAD-binding" evidence="2">
    <location>
        <begin position="4"/>
        <end position="118"/>
    </location>
</feature>
<dbReference type="Proteomes" id="UP000242469">
    <property type="component" value="Unassembled WGS sequence"/>
</dbReference>
<accession>A0A1H3ZKH8</accession>
<evidence type="ECO:0000259" key="2">
    <source>
        <dbReference type="SMART" id="SM00859"/>
    </source>
</evidence>
<dbReference type="InterPro" id="IPR036291">
    <property type="entry name" value="NAD(P)-bd_dom_sf"/>
</dbReference>
<reference evidence="4" key="1">
    <citation type="submission" date="2016-10" db="EMBL/GenBank/DDBJ databases">
        <authorList>
            <person name="Varghese N."/>
            <person name="Submissions S."/>
        </authorList>
    </citation>
    <scope>NUCLEOTIDE SEQUENCE [LARGE SCALE GENOMIC DNA]</scope>
    <source>
        <strain evidence="4">DSM 11526</strain>
    </source>
</reference>
<evidence type="ECO:0000313" key="4">
    <source>
        <dbReference type="Proteomes" id="UP000242469"/>
    </source>
</evidence>
<sequence length="334" mass="35624">MPLKIALLGPATLAGEKLLELLDESTFEVDTLTLFEPEEQAGRSLMFRGHAHRTRPLDAFDSSLPQLTFVCEAELGPELKQALLAAPGRVIDLYPQRYEVGQVFLTVPELNGDELASLDPGRVIGIPNSATIAAALALAPLHRACEILKANLVLLSPVSSAGHPGVEALASETARLLNGRDPESGHFGQQIAFNLIPQVGTLLDSGYTDIEAAVRTQLPLVLDDEGLELEVSAVQVPVFYGDMVVIQAETHQPLNMDEVQQLMDKAPGVCFDQHAKQVPSLIKDAIGQQQVVVARLRPGAEGEAGFALHAMIDDLGRGSALTALGAAMRLVTEG</sequence>
<dbReference type="Gene3D" id="3.30.360.10">
    <property type="entry name" value="Dihydrodipicolinate Reductase, domain 2"/>
    <property type="match status" value="1"/>
</dbReference>
<protein>
    <submittedName>
        <fullName evidence="3">Aspartate-semialdehyde dehydrogenase</fullName>
    </submittedName>
</protein>
<keyword evidence="4" id="KW-1185">Reference proteome</keyword>
<dbReference type="SUPFAM" id="SSF55347">
    <property type="entry name" value="Glyceraldehyde-3-phosphate dehydrogenase-like, C-terminal domain"/>
    <property type="match status" value="1"/>
</dbReference>
<dbReference type="GO" id="GO:0008652">
    <property type="term" value="P:amino acid biosynthetic process"/>
    <property type="evidence" value="ECO:0007669"/>
    <property type="project" value="InterPro"/>
</dbReference>
<organism evidence="3 4">
    <name type="scientific">Marinobacterium iners DSM 11526</name>
    <dbReference type="NCBI Taxonomy" id="1122198"/>
    <lineage>
        <taxon>Bacteria</taxon>
        <taxon>Pseudomonadati</taxon>
        <taxon>Pseudomonadota</taxon>
        <taxon>Gammaproteobacteria</taxon>
        <taxon>Oceanospirillales</taxon>
        <taxon>Oceanospirillaceae</taxon>
        <taxon>Marinobacterium</taxon>
    </lineage>
</organism>
<dbReference type="AlphaFoldDB" id="A0A1H3ZKH8"/>
<dbReference type="OrthoDB" id="9805684at2"/>
<dbReference type="InterPro" id="IPR000534">
    <property type="entry name" value="Semialdehyde_DH_NAD-bd"/>
</dbReference>
<dbReference type="SMART" id="SM00859">
    <property type="entry name" value="Semialdhyde_dh"/>
    <property type="match status" value="1"/>
</dbReference>
<dbReference type="GO" id="GO:0046983">
    <property type="term" value="F:protein dimerization activity"/>
    <property type="evidence" value="ECO:0007669"/>
    <property type="project" value="InterPro"/>
</dbReference>
<gene>
    <name evidence="3" type="ORF">SAMN02745729_10270</name>
</gene>
<dbReference type="Gene3D" id="3.40.50.720">
    <property type="entry name" value="NAD(P)-binding Rossmann-like Domain"/>
    <property type="match status" value="1"/>
</dbReference>
<dbReference type="PANTHER" id="PTHR46278">
    <property type="entry name" value="DEHYDROGENASE, PUTATIVE-RELATED"/>
    <property type="match status" value="1"/>
</dbReference>
<dbReference type="Pfam" id="PF02774">
    <property type="entry name" value="Semialdhyde_dhC"/>
    <property type="match status" value="1"/>
</dbReference>
<dbReference type="Pfam" id="PF01118">
    <property type="entry name" value="Semialdhyde_dh"/>
    <property type="match status" value="1"/>
</dbReference>
<dbReference type="CDD" id="cd17894">
    <property type="entry name" value="ASADH_USG1_N"/>
    <property type="match status" value="1"/>
</dbReference>
<dbReference type="PIRSF" id="PIRSF000148">
    <property type="entry name" value="ASA_dh"/>
    <property type="match status" value="1"/>
</dbReference>
<proteinExistence type="inferred from homology"/>
<dbReference type="InterPro" id="IPR012280">
    <property type="entry name" value="Semialdhyde_DH_dimer_dom"/>
</dbReference>
<dbReference type="EMBL" id="FNRJ01000002">
    <property type="protein sequence ID" value="SEA24148.1"/>
    <property type="molecule type" value="Genomic_DNA"/>
</dbReference>
<evidence type="ECO:0000256" key="1">
    <source>
        <dbReference type="ARBA" id="ARBA00010584"/>
    </source>
</evidence>
<evidence type="ECO:0000313" key="3">
    <source>
        <dbReference type="EMBL" id="SEA24148.1"/>
    </source>
</evidence>
<dbReference type="GO" id="GO:0051287">
    <property type="term" value="F:NAD binding"/>
    <property type="evidence" value="ECO:0007669"/>
    <property type="project" value="InterPro"/>
</dbReference>